<feature type="signal peptide" evidence="1">
    <location>
        <begin position="1"/>
        <end position="22"/>
    </location>
</feature>
<feature type="chain" id="PRO_5005892382" evidence="1">
    <location>
        <begin position="23"/>
        <end position="376"/>
    </location>
</feature>
<reference evidence="3" key="1">
    <citation type="submission" date="2017-02" db="UniProtKB">
        <authorList>
            <consortium name="WormBaseParasite"/>
        </authorList>
    </citation>
    <scope>IDENTIFICATION</scope>
</reference>
<proteinExistence type="predicted"/>
<dbReference type="InterPro" id="IPR035126">
    <property type="entry name" value="SCVP"/>
</dbReference>
<dbReference type="AlphaFoldDB" id="A0A0N4ZSM6"/>
<dbReference type="WBParaSite" id="PTRK_0001150800.1">
    <property type="protein sequence ID" value="PTRK_0001150800.1"/>
    <property type="gene ID" value="PTRK_0001150800"/>
</dbReference>
<dbReference type="Proteomes" id="UP000038045">
    <property type="component" value="Unplaced"/>
</dbReference>
<keyword evidence="1" id="KW-0732">Signal</keyword>
<evidence type="ECO:0000256" key="1">
    <source>
        <dbReference type="SAM" id="SignalP"/>
    </source>
</evidence>
<organism evidence="2 3">
    <name type="scientific">Parastrongyloides trichosuri</name>
    <name type="common">Possum-specific nematode worm</name>
    <dbReference type="NCBI Taxonomy" id="131310"/>
    <lineage>
        <taxon>Eukaryota</taxon>
        <taxon>Metazoa</taxon>
        <taxon>Ecdysozoa</taxon>
        <taxon>Nematoda</taxon>
        <taxon>Chromadorea</taxon>
        <taxon>Rhabditida</taxon>
        <taxon>Tylenchina</taxon>
        <taxon>Panagrolaimomorpha</taxon>
        <taxon>Strongyloidoidea</taxon>
        <taxon>Strongyloididae</taxon>
        <taxon>Parastrongyloides</taxon>
    </lineage>
</organism>
<name>A0A0N4ZSM6_PARTI</name>
<evidence type="ECO:0000313" key="2">
    <source>
        <dbReference type="Proteomes" id="UP000038045"/>
    </source>
</evidence>
<sequence>MNLRSLFVYIYGILFISYDVYSCPTTPQLNSPLAPITRSISRMNSAIMRGASILTDENDVDEFEPLTEDDIKNNQVFFDPVKQSEIPEAESSSSEVVSQNPVNYTVLKEELEMINKTKSLLNLFEETAKRLYENGEKNVTIKNCTNNDSSEYDLETSDIKETIHTSSINKTPNISREENFVKNLTKIYWEKEVEKKRLEEELIKERTKEFTNEKMMSDRNDNIFDDMNKESSGMEIIETSTNVVSTLKAIVKKQKTKLKSQGTAYTLPAHCNDGYVIAITNKPYNKMLIPLHRAEMSSELKHLENYINKRLISWGRYTSHPMNYKGHFSQKYVMKNPKECIGLEKFTKKAVSYGMFMEAGIFQCKCGTIKTISKVH</sequence>
<accession>A0A0N4ZSM6</accession>
<keyword evidence="2" id="KW-1185">Reference proteome</keyword>
<dbReference type="Pfam" id="PF17619">
    <property type="entry name" value="SCVP"/>
    <property type="match status" value="1"/>
</dbReference>
<evidence type="ECO:0000313" key="3">
    <source>
        <dbReference type="WBParaSite" id="PTRK_0001150800.1"/>
    </source>
</evidence>
<protein>
    <submittedName>
        <fullName evidence="3">Astacin domain-containing protein</fullName>
    </submittedName>
</protein>